<dbReference type="KEGG" id="hir:HETIRDRAFT_65560"/>
<dbReference type="OrthoDB" id="14527at2759"/>
<protein>
    <recommendedName>
        <fullName evidence="4">DUF1308 domain-containing protein</fullName>
    </recommendedName>
</protein>
<dbReference type="STRING" id="747525.W4JV07"/>
<dbReference type="Proteomes" id="UP000030671">
    <property type="component" value="Unassembled WGS sequence"/>
</dbReference>
<organism evidence="2 3">
    <name type="scientific">Heterobasidion irregulare (strain TC 32-1)</name>
    <dbReference type="NCBI Taxonomy" id="747525"/>
    <lineage>
        <taxon>Eukaryota</taxon>
        <taxon>Fungi</taxon>
        <taxon>Dikarya</taxon>
        <taxon>Basidiomycota</taxon>
        <taxon>Agaricomycotina</taxon>
        <taxon>Agaricomycetes</taxon>
        <taxon>Russulales</taxon>
        <taxon>Bondarzewiaceae</taxon>
        <taxon>Heterobasidion</taxon>
        <taxon>Heterobasidion annosum species complex</taxon>
    </lineage>
</organism>
<dbReference type="HOGENOM" id="CLU_019578_0_0_1"/>
<feature type="region of interest" description="Disordered" evidence="1">
    <location>
        <begin position="358"/>
        <end position="384"/>
    </location>
</feature>
<dbReference type="EMBL" id="KI925463">
    <property type="protein sequence ID" value="ETW77294.1"/>
    <property type="molecule type" value="Genomic_DNA"/>
</dbReference>
<dbReference type="PANTHER" id="PTHR13379:SF0">
    <property type="entry name" value="UPF0415 PROTEIN C7ORF25"/>
    <property type="match status" value="1"/>
</dbReference>
<sequence length="693" mass="76582">MKGTISTVTSAHIELQKQLAQLREICTSISTYQPIVLKPPIIDSTRDALDQGRRHEDLPGLRAFAESVKRDMDVIQKYLVDPQSFEHSPPSTNSPYLVAVWKEVLTAPPPVIGIGLTYNVDKKDNESVKVTRSTKRMPTELYTKVKVDVVADNGRSLIRINTIKNSRLLAEFREIDSYDTESDSDSDTGNLDASLHTTNWLTLAQTELDNSILRMARVLLAAASNNSIGHSFSNSSPGTTDPDDIPNLPKIILCLPRLDPSPKDSTLYDPRIGQTIRRLQDLGIEVRLGDDASSHNLSPHVWPVSPYPLHLCPTAKVNLDLSVLIALVSDLTHAQLPASSEEARDRFILPTSVYPRKRERKSTNISSRRTVEGSVQVERHGDPDSVAVDADADGANQHWRQLVDQQRLEMAHELLDEMRTRLIAFRAPSESNGNGNDAEGTLSGVEFWTTAEARDRFLDIVTKIGGPNERRRGRALFTESDSSPTPTELSDMRGAFWRGSRYALDFLPLHPIHIFPTNSSSLIKERSSKAEAHPFFSALQRTCRHLLANSGSNSGSSPDSGIQCPLNKSNAGTVIGHEIDKTEIPPPRALRGNGRLTAHTTYSLLLGAVHGYTTLTANRASARSIVKVIEELEVKDRSWYWNMCGTGNTRVTREGLEGVPECTGEAKAAMWVVEPRSLAEAMRADFNGRTLDS</sequence>
<reference evidence="2 3" key="1">
    <citation type="journal article" date="2012" name="New Phytol.">
        <title>Insight into trade-off between wood decay and parasitism from the genome of a fungal forest pathogen.</title>
        <authorList>
            <person name="Olson A."/>
            <person name="Aerts A."/>
            <person name="Asiegbu F."/>
            <person name="Belbahri L."/>
            <person name="Bouzid O."/>
            <person name="Broberg A."/>
            <person name="Canback B."/>
            <person name="Coutinho P.M."/>
            <person name="Cullen D."/>
            <person name="Dalman K."/>
            <person name="Deflorio G."/>
            <person name="van Diepen L.T."/>
            <person name="Dunand C."/>
            <person name="Duplessis S."/>
            <person name="Durling M."/>
            <person name="Gonthier P."/>
            <person name="Grimwood J."/>
            <person name="Fossdal C.G."/>
            <person name="Hansson D."/>
            <person name="Henrissat B."/>
            <person name="Hietala A."/>
            <person name="Himmelstrand K."/>
            <person name="Hoffmeister D."/>
            <person name="Hogberg N."/>
            <person name="James T.Y."/>
            <person name="Karlsson M."/>
            <person name="Kohler A."/>
            <person name="Kues U."/>
            <person name="Lee Y.H."/>
            <person name="Lin Y.C."/>
            <person name="Lind M."/>
            <person name="Lindquist E."/>
            <person name="Lombard V."/>
            <person name="Lucas S."/>
            <person name="Lunden K."/>
            <person name="Morin E."/>
            <person name="Murat C."/>
            <person name="Park J."/>
            <person name="Raffaello T."/>
            <person name="Rouze P."/>
            <person name="Salamov A."/>
            <person name="Schmutz J."/>
            <person name="Solheim H."/>
            <person name="Stahlberg J."/>
            <person name="Velez H."/>
            <person name="de Vries R.P."/>
            <person name="Wiebenga A."/>
            <person name="Woodward S."/>
            <person name="Yakovlev I."/>
            <person name="Garbelotto M."/>
            <person name="Martin F."/>
            <person name="Grigoriev I.V."/>
            <person name="Stenlid J."/>
        </authorList>
    </citation>
    <scope>NUCLEOTIDE SEQUENCE [LARGE SCALE GENOMIC DNA]</scope>
    <source>
        <strain evidence="2 3">TC 32-1</strain>
    </source>
</reference>
<dbReference type="GeneID" id="20678741"/>
<dbReference type="InParanoid" id="W4JV07"/>
<evidence type="ECO:0000313" key="2">
    <source>
        <dbReference type="EMBL" id="ETW77294.1"/>
    </source>
</evidence>
<evidence type="ECO:0000313" key="3">
    <source>
        <dbReference type="Proteomes" id="UP000030671"/>
    </source>
</evidence>
<proteinExistence type="predicted"/>
<accession>W4JV07</accession>
<dbReference type="RefSeq" id="XP_009550524.1">
    <property type="nucleotide sequence ID" value="XM_009552229.1"/>
</dbReference>
<keyword evidence="3" id="KW-1185">Reference proteome</keyword>
<evidence type="ECO:0008006" key="4">
    <source>
        <dbReference type="Google" id="ProtNLM"/>
    </source>
</evidence>
<gene>
    <name evidence="2" type="ORF">HETIRDRAFT_65560</name>
</gene>
<evidence type="ECO:0000256" key="1">
    <source>
        <dbReference type="SAM" id="MobiDB-lite"/>
    </source>
</evidence>
<dbReference type="PANTHER" id="PTHR13379">
    <property type="entry name" value="UNCHARACTERIZED DUF1308"/>
    <property type="match status" value="1"/>
</dbReference>
<name>W4JV07_HETIT</name>
<dbReference type="AlphaFoldDB" id="W4JV07"/>
<dbReference type="eggNOG" id="ENOG502S653">
    <property type="taxonomic scope" value="Eukaryota"/>
</dbReference>